<dbReference type="VEuPathDB" id="FungiDB:B9J08_000301"/>
<proteinExistence type="predicted"/>
<dbReference type="PANTHER" id="PTHR21576">
    <property type="entry name" value="UNCHARACTERIZED NODULIN-LIKE PROTEIN"/>
    <property type="match status" value="1"/>
</dbReference>
<gene>
    <name evidence="7" type="ORF">QG37_02484</name>
</gene>
<dbReference type="VEuPathDB" id="FungiDB:CJI96_0001025"/>
<dbReference type="InterPro" id="IPR011701">
    <property type="entry name" value="MFS"/>
</dbReference>
<organism evidence="7 8">
    <name type="scientific">Candidozyma auris</name>
    <name type="common">Yeast</name>
    <name type="synonym">Candida auris</name>
    <dbReference type="NCBI Taxonomy" id="498019"/>
    <lineage>
        <taxon>Eukaryota</taxon>
        <taxon>Fungi</taxon>
        <taxon>Dikarya</taxon>
        <taxon>Ascomycota</taxon>
        <taxon>Saccharomycotina</taxon>
        <taxon>Pichiomycetes</taxon>
        <taxon>Metschnikowiaceae</taxon>
        <taxon>Candidozyma</taxon>
    </lineage>
</organism>
<feature type="transmembrane region" description="Helical" evidence="6">
    <location>
        <begin position="75"/>
        <end position="91"/>
    </location>
</feature>
<dbReference type="VEuPathDB" id="FungiDB:CJJ07_001583"/>
<sequence length="506" mass="55094">MAKHFYARLVALIVSVLVALVAGTPYLYGIYAPQLVRRVGFSTSKAATISLAVTVGTGFGGLPAGLLIDNFGPHKLILLGSSCIFTGYFILNRVYTLIISNLFLISFAMCLMGFGSGTTFFSCLKAAQANFPHHRGSASALPIGAFGLAATVFLLVAAAFYADDPGGLLLFLSLFCGLVAFSGSWFIHVYDVEESNADEEAISGQRHQLYRQSSFLSRLAFWGLNKSDTSLVSEQSLLLSGQQTPRKTPNSSRSRSTALFPSETEATEPHPHDSFSELIASLKRINSPSDIVLALLKNKLYLTHYLILALCSGMGQAYIYTVGFIVRAQFFQNPGKYDSPTTLQALQVSVISISQFCGRIAAGMLSDVVKKKLKAQRQLLVLVSIGFMMIAQLMLIFTNKVQLLTFISTLIGFSYGMLNGNYPSIFADTFGTKHFTTAWGLSCSGPILVLYPLQLLFGWIYDSKASENGTCYQGNACYKGVFEVAIALSLLTIGINLVLIHHHRQR</sequence>
<comment type="caution">
    <text evidence="7">The sequence shown here is derived from an EMBL/GenBank/DDBJ whole genome shotgun (WGS) entry which is preliminary data.</text>
</comment>
<evidence type="ECO:0000256" key="4">
    <source>
        <dbReference type="ARBA" id="ARBA00023136"/>
    </source>
</evidence>
<evidence type="ECO:0000256" key="3">
    <source>
        <dbReference type="ARBA" id="ARBA00022989"/>
    </source>
</evidence>
<dbReference type="EMBL" id="LGST01000018">
    <property type="protein sequence ID" value="KNE00453.1"/>
    <property type="molecule type" value="Genomic_DNA"/>
</dbReference>
<dbReference type="Pfam" id="PF07690">
    <property type="entry name" value="MFS_1"/>
    <property type="match status" value="1"/>
</dbReference>
<dbReference type="InterPro" id="IPR036259">
    <property type="entry name" value="MFS_trans_sf"/>
</dbReference>
<feature type="transmembrane region" description="Helical" evidence="6">
    <location>
        <begin position="378"/>
        <end position="395"/>
    </location>
</feature>
<name>A0A0L0P240_CANAR</name>
<dbReference type="VEuPathDB" id="FungiDB:QG37_02484"/>
<keyword evidence="3 6" id="KW-1133">Transmembrane helix</keyword>
<keyword evidence="2 6" id="KW-0812">Transmembrane</keyword>
<feature type="region of interest" description="Disordered" evidence="5">
    <location>
        <begin position="240"/>
        <end position="272"/>
    </location>
</feature>
<dbReference type="GO" id="GO:0022857">
    <property type="term" value="F:transmembrane transporter activity"/>
    <property type="evidence" value="ECO:0007669"/>
    <property type="project" value="InterPro"/>
</dbReference>
<feature type="transmembrane region" description="Helical" evidence="6">
    <location>
        <begin position="481"/>
        <end position="500"/>
    </location>
</feature>
<comment type="subcellular location">
    <subcellularLocation>
        <location evidence="1">Membrane</location>
        <topology evidence="1">Multi-pass membrane protein</topology>
    </subcellularLocation>
</comment>
<feature type="transmembrane region" description="Helical" evidence="6">
    <location>
        <begin position="401"/>
        <end position="418"/>
    </location>
</feature>
<feature type="transmembrane region" description="Helical" evidence="6">
    <location>
        <begin position="97"/>
        <end position="121"/>
    </location>
</feature>
<dbReference type="Gene3D" id="1.20.1250.20">
    <property type="entry name" value="MFS general substrate transporter like domains"/>
    <property type="match status" value="2"/>
</dbReference>
<dbReference type="Proteomes" id="UP000037122">
    <property type="component" value="Unassembled WGS sequence"/>
</dbReference>
<dbReference type="AlphaFoldDB" id="A0A0L0P240"/>
<feature type="transmembrane region" description="Helical" evidence="6">
    <location>
        <begin position="168"/>
        <end position="187"/>
    </location>
</feature>
<dbReference type="GO" id="GO:0000329">
    <property type="term" value="C:fungal-type vacuole membrane"/>
    <property type="evidence" value="ECO:0007669"/>
    <property type="project" value="TreeGrafter"/>
</dbReference>
<feature type="compositionally biased region" description="Polar residues" evidence="5">
    <location>
        <begin position="240"/>
        <end position="259"/>
    </location>
</feature>
<feature type="transmembrane region" description="Helical" evidence="6">
    <location>
        <begin position="141"/>
        <end position="162"/>
    </location>
</feature>
<keyword evidence="4 6" id="KW-0472">Membrane</keyword>
<protein>
    <recommendedName>
        <fullName evidence="9">Major facilitator superfamily (MFS) profile domain-containing protein</fullName>
    </recommendedName>
</protein>
<reference evidence="8" key="1">
    <citation type="journal article" date="2015" name="BMC Genomics">
        <title>Draft genome of a commonly misdiagnosed multidrug resistant pathogen Candida auris.</title>
        <authorList>
            <person name="Chatterjee S."/>
            <person name="Alampalli S.V."/>
            <person name="Nageshan R.K."/>
            <person name="Chettiar S.T."/>
            <person name="Joshi S."/>
            <person name="Tatu U.S."/>
        </authorList>
    </citation>
    <scope>NUCLEOTIDE SEQUENCE [LARGE SCALE GENOMIC DNA]</scope>
    <source>
        <strain evidence="8">6684</strain>
    </source>
</reference>
<evidence type="ECO:0000256" key="5">
    <source>
        <dbReference type="SAM" id="MobiDB-lite"/>
    </source>
</evidence>
<feature type="transmembrane region" description="Helical" evidence="6">
    <location>
        <begin position="47"/>
        <end position="68"/>
    </location>
</feature>
<dbReference type="PANTHER" id="PTHR21576:SF166">
    <property type="entry name" value="ADR278WP"/>
    <property type="match status" value="1"/>
</dbReference>
<dbReference type="VEuPathDB" id="FungiDB:CJJ09_002272"/>
<evidence type="ECO:0000256" key="2">
    <source>
        <dbReference type="ARBA" id="ARBA00022692"/>
    </source>
</evidence>
<feature type="transmembrane region" description="Helical" evidence="6">
    <location>
        <begin position="305"/>
        <end position="326"/>
    </location>
</feature>
<dbReference type="SUPFAM" id="SSF103473">
    <property type="entry name" value="MFS general substrate transporter"/>
    <property type="match status" value="1"/>
</dbReference>
<evidence type="ECO:0000313" key="8">
    <source>
        <dbReference type="Proteomes" id="UP000037122"/>
    </source>
</evidence>
<feature type="transmembrane region" description="Helical" evidence="6">
    <location>
        <begin position="439"/>
        <end position="461"/>
    </location>
</feature>
<evidence type="ECO:0000313" key="7">
    <source>
        <dbReference type="EMBL" id="KNE00453.1"/>
    </source>
</evidence>
<evidence type="ECO:0000256" key="6">
    <source>
        <dbReference type="SAM" id="Phobius"/>
    </source>
</evidence>
<evidence type="ECO:0000256" key="1">
    <source>
        <dbReference type="ARBA" id="ARBA00004141"/>
    </source>
</evidence>
<dbReference type="VEuPathDB" id="FungiDB:CJI97_000301"/>
<evidence type="ECO:0008006" key="9">
    <source>
        <dbReference type="Google" id="ProtNLM"/>
    </source>
</evidence>
<accession>A0A0L0P240</accession>